<keyword evidence="2" id="KW-1185">Reference proteome</keyword>
<dbReference type="RefSeq" id="WP_094664563.1">
    <property type="nucleotide sequence ID" value="NZ_MWWV01000012.1"/>
</dbReference>
<evidence type="ECO:0000313" key="1">
    <source>
        <dbReference type="EMBL" id="OZG57029.1"/>
    </source>
</evidence>
<proteinExistence type="predicted"/>
<reference evidence="1 2" key="1">
    <citation type="journal article" date="2017" name="BMC Genomics">
        <title>Comparative genomic and phylogenomic analyses of the Bifidobacteriaceae family.</title>
        <authorList>
            <person name="Lugli G.A."/>
            <person name="Milani C."/>
            <person name="Turroni F."/>
            <person name="Duranti S."/>
            <person name="Mancabelli L."/>
            <person name="Mangifesta M."/>
            <person name="Ferrario C."/>
            <person name="Modesto M."/>
            <person name="Mattarelli P."/>
            <person name="Jiri K."/>
            <person name="van Sinderen D."/>
            <person name="Ventura M."/>
        </authorList>
    </citation>
    <scope>NUCLEOTIDE SEQUENCE [LARGE SCALE GENOMIC DNA]</scope>
    <source>
        <strain evidence="1 2">DSM 100201</strain>
    </source>
</reference>
<gene>
    <name evidence="1" type="ORF">BTIS_1691</name>
</gene>
<protein>
    <submittedName>
        <fullName evidence="1">Uncharacterized protein</fullName>
    </submittedName>
</protein>
<dbReference type="AlphaFoldDB" id="A0A261FD02"/>
<evidence type="ECO:0000313" key="2">
    <source>
        <dbReference type="Proteomes" id="UP000216444"/>
    </source>
</evidence>
<name>A0A261FD02_9BIFI</name>
<organism evidence="1 2">
    <name type="scientific">Bifidobacterium tissieri</name>
    <dbReference type="NCBI Taxonomy" id="1630162"/>
    <lineage>
        <taxon>Bacteria</taxon>
        <taxon>Bacillati</taxon>
        <taxon>Actinomycetota</taxon>
        <taxon>Actinomycetes</taxon>
        <taxon>Bifidobacteriales</taxon>
        <taxon>Bifidobacteriaceae</taxon>
        <taxon>Bifidobacterium</taxon>
    </lineage>
</organism>
<dbReference type="EMBL" id="MWWV01000012">
    <property type="protein sequence ID" value="OZG57029.1"/>
    <property type="molecule type" value="Genomic_DNA"/>
</dbReference>
<accession>A0A261FD02</accession>
<sequence length="115" mass="13394">MLEACYEQFDDQDVVYYLVVESQVETSESYRCLKRLKKISGDDWRSQCELMVRLLLKYYPELLSSKEGELETCVVSALREECQKLDIQLPRIKADANADDPVQKAFLLDHLRDGL</sequence>
<dbReference type="Proteomes" id="UP000216444">
    <property type="component" value="Unassembled WGS sequence"/>
</dbReference>
<comment type="caution">
    <text evidence="1">The sequence shown here is derived from an EMBL/GenBank/DDBJ whole genome shotgun (WGS) entry which is preliminary data.</text>
</comment>